<comment type="similarity">
    <text evidence="1">Belongs to the short-chain dehydrogenases/reductases (SDR) family.</text>
</comment>
<protein>
    <submittedName>
        <fullName evidence="5">NAD(P)-binding protein</fullName>
    </submittedName>
</protein>
<dbReference type="EMBL" id="QZBJ01000034">
    <property type="protein sequence ID" value="THY73741.1"/>
    <property type="molecule type" value="Genomic_DNA"/>
</dbReference>
<accession>A0A4S8TZ22</accession>
<proteinExistence type="inferred from homology"/>
<evidence type="ECO:0000313" key="6">
    <source>
        <dbReference type="Proteomes" id="UP000305064"/>
    </source>
</evidence>
<evidence type="ECO:0000313" key="4">
    <source>
        <dbReference type="EMBL" id="THY73741.1"/>
    </source>
</evidence>
<evidence type="ECO:0000313" key="3">
    <source>
        <dbReference type="EMBL" id="THW55702.1"/>
    </source>
</evidence>
<dbReference type="AlphaFoldDB" id="A0A4S8TZ22"/>
<dbReference type="EMBL" id="QZAN01000179">
    <property type="protein sequence ID" value="THW55702.1"/>
    <property type="molecule type" value="Genomic_DNA"/>
</dbReference>
<dbReference type="Proteomes" id="UP000310421">
    <property type="component" value="Unassembled WGS sequence"/>
</dbReference>
<reference evidence="6 7" key="1">
    <citation type="submission" date="2018-10" db="EMBL/GenBank/DDBJ databases">
        <title>Fifty Aureobasidium pullulans genomes reveal a recombining polyextremotolerant generalist.</title>
        <authorList>
            <person name="Gostincar C."/>
            <person name="Turk M."/>
            <person name="Zajc J."/>
            <person name="Gunde-Cimerman N."/>
        </authorList>
    </citation>
    <scope>NUCLEOTIDE SEQUENCE [LARGE SCALE GENOMIC DNA]</scope>
    <source>
        <strain evidence="3 8">EXF-10751</strain>
        <strain evidence="5 7">EXF-3519</strain>
        <strain evidence="4 6">EXF-4256</strain>
    </source>
</reference>
<evidence type="ECO:0000313" key="5">
    <source>
        <dbReference type="EMBL" id="THZ70916.1"/>
    </source>
</evidence>
<evidence type="ECO:0000256" key="2">
    <source>
        <dbReference type="ARBA" id="ARBA00023002"/>
    </source>
</evidence>
<evidence type="ECO:0000313" key="8">
    <source>
        <dbReference type="Proteomes" id="UP000310421"/>
    </source>
</evidence>
<dbReference type="Gene3D" id="3.40.50.720">
    <property type="entry name" value="NAD(P)-binding Rossmann-like Domain"/>
    <property type="match status" value="1"/>
</dbReference>
<dbReference type="InterPro" id="IPR036291">
    <property type="entry name" value="NAD(P)-bd_dom_sf"/>
</dbReference>
<evidence type="ECO:0000313" key="7">
    <source>
        <dbReference type="Proteomes" id="UP000309734"/>
    </source>
</evidence>
<dbReference type="PANTHER" id="PTHR42760:SF115">
    <property type="entry name" value="3-OXOACYL-[ACYL-CARRIER-PROTEIN] REDUCTASE FABG"/>
    <property type="match status" value="1"/>
</dbReference>
<dbReference type="EMBL" id="QZBS01000170">
    <property type="protein sequence ID" value="THZ70916.1"/>
    <property type="molecule type" value="Genomic_DNA"/>
</dbReference>
<dbReference type="Proteomes" id="UP000309734">
    <property type="component" value="Unassembled WGS sequence"/>
</dbReference>
<comment type="caution">
    <text evidence="5">The sequence shown here is derived from an EMBL/GenBank/DDBJ whole genome shotgun (WGS) entry which is preliminary data.</text>
</comment>
<sequence length="188" mass="19993">MTISLFTDDATARDELSKRAIPHMVLSEGCDQSLTAPPTFEFGANATDCALGRFRVNGNAIVTGGPGTPGLTACTALLEHGISGLAIFDVNAAQSERQLVSLKKRFPSRIIVCFQVDLTDETAVQQAVDNAAKTLGPLNHLLCFSGIVGCVNAMDMSAAQWRRIMDVNTTGSFLCTRAVARKMAKQGT</sequence>
<organism evidence="5 7">
    <name type="scientific">Aureobasidium pullulans</name>
    <name type="common">Black yeast</name>
    <name type="synonym">Pullularia pullulans</name>
    <dbReference type="NCBI Taxonomy" id="5580"/>
    <lineage>
        <taxon>Eukaryota</taxon>
        <taxon>Fungi</taxon>
        <taxon>Dikarya</taxon>
        <taxon>Ascomycota</taxon>
        <taxon>Pezizomycotina</taxon>
        <taxon>Dothideomycetes</taxon>
        <taxon>Dothideomycetidae</taxon>
        <taxon>Dothideales</taxon>
        <taxon>Saccotheciaceae</taxon>
        <taxon>Aureobasidium</taxon>
    </lineage>
</organism>
<dbReference type="InterPro" id="IPR002347">
    <property type="entry name" value="SDR_fam"/>
</dbReference>
<name>A0A4S8TZ22_AURPU</name>
<dbReference type="GO" id="GO:0016616">
    <property type="term" value="F:oxidoreductase activity, acting on the CH-OH group of donors, NAD or NADP as acceptor"/>
    <property type="evidence" value="ECO:0007669"/>
    <property type="project" value="TreeGrafter"/>
</dbReference>
<dbReference type="PANTHER" id="PTHR42760">
    <property type="entry name" value="SHORT-CHAIN DEHYDROGENASES/REDUCTASES FAMILY MEMBER"/>
    <property type="match status" value="1"/>
</dbReference>
<gene>
    <name evidence="5" type="ORF">D6C85_05612</name>
    <name evidence="4" type="ORF">D6C94_05482</name>
    <name evidence="3" type="ORF">D6D20_09275</name>
</gene>
<dbReference type="Proteomes" id="UP000305064">
    <property type="component" value="Unassembled WGS sequence"/>
</dbReference>
<dbReference type="Pfam" id="PF00106">
    <property type="entry name" value="adh_short"/>
    <property type="match status" value="1"/>
</dbReference>
<evidence type="ECO:0000256" key="1">
    <source>
        <dbReference type="ARBA" id="ARBA00006484"/>
    </source>
</evidence>
<dbReference type="SUPFAM" id="SSF51735">
    <property type="entry name" value="NAD(P)-binding Rossmann-fold domains"/>
    <property type="match status" value="1"/>
</dbReference>
<keyword evidence="2" id="KW-0560">Oxidoreductase</keyword>